<gene>
    <name evidence="1" type="ORF">CEP51_014998</name>
</gene>
<sequence>MSLENPTPSGNVPAPCTLPNQGAGDPALETINALYPAPLSHGVAKRAWPLCEDPQISAVADEWRNFPDNFFGDLIAECNPACMIYNQIHSSSTKPEIDVIKRRLCLVQYHQLRLEFKKQFFGLGRSDPLREFLETHMSELAEEQTLERAKTARVNRTTLTATFERIPDINELQKCIPYIGMMQKYDDTAARTLHMLKNLWIHWINEIKPALNERASVQYLFSNGVSVHPSLGRPLETLIMVKDLGGVKRQLDARVLRETVVCVRDTSGQTRYIRVGMCTDLFAGLLGNHNAGAQVQPPFGEQVPPFGAQIQAPLGTQVEQTYVENPASEMPDCDTFTGQAFFYQ</sequence>
<evidence type="ECO:0000313" key="1">
    <source>
        <dbReference type="EMBL" id="RSL52787.1"/>
    </source>
</evidence>
<organism evidence="1 2">
    <name type="scientific">Fusarium floridanum</name>
    <dbReference type="NCBI Taxonomy" id="1325733"/>
    <lineage>
        <taxon>Eukaryota</taxon>
        <taxon>Fungi</taxon>
        <taxon>Dikarya</taxon>
        <taxon>Ascomycota</taxon>
        <taxon>Pezizomycotina</taxon>
        <taxon>Sordariomycetes</taxon>
        <taxon>Hypocreomycetidae</taxon>
        <taxon>Hypocreales</taxon>
        <taxon>Nectriaceae</taxon>
        <taxon>Fusarium</taxon>
        <taxon>Fusarium solani species complex</taxon>
    </lineage>
</organism>
<reference evidence="1 2" key="1">
    <citation type="submission" date="2017-06" db="EMBL/GenBank/DDBJ databases">
        <title>Comparative genomic analysis of Ambrosia Fusariam Clade fungi.</title>
        <authorList>
            <person name="Stajich J.E."/>
            <person name="Carrillo J."/>
            <person name="Kijimoto T."/>
            <person name="Eskalen A."/>
            <person name="O'Donnell K."/>
            <person name="Kasson M."/>
        </authorList>
    </citation>
    <scope>NUCLEOTIDE SEQUENCE [LARGE SCALE GENOMIC DNA]</scope>
    <source>
        <strain evidence="1 2">NRRL62606</strain>
    </source>
</reference>
<keyword evidence="2" id="KW-1185">Reference proteome</keyword>
<protein>
    <submittedName>
        <fullName evidence="1">Uncharacterized protein</fullName>
    </submittedName>
</protein>
<proteinExistence type="predicted"/>
<evidence type="ECO:0000313" key="2">
    <source>
        <dbReference type="Proteomes" id="UP000287972"/>
    </source>
</evidence>
<comment type="caution">
    <text evidence="1">The sequence shown here is derived from an EMBL/GenBank/DDBJ whole genome shotgun (WGS) entry which is preliminary data.</text>
</comment>
<dbReference type="EMBL" id="NKCL01000750">
    <property type="protein sequence ID" value="RSL52787.1"/>
    <property type="molecule type" value="Genomic_DNA"/>
</dbReference>
<name>A0A428PIE4_9HYPO</name>
<dbReference type="AlphaFoldDB" id="A0A428PIE4"/>
<dbReference type="Proteomes" id="UP000287972">
    <property type="component" value="Unassembled WGS sequence"/>
</dbReference>
<accession>A0A428PIE4</accession>